<sequence length="185" mass="19535">MSRWLGWASAAGSLASLVICLAFVPYLQNNINTITESIASRNEQLRLRGAEALVEVKLLPKSRRQRGAPECRCEKEDRCPVGPQGAPGADGEPGKPGVPGAKGVPGLPGIAPESLRHEHGAPGQDAKMGEMGKPGKDGDRGKPGKPGPPGETGYPGADAHYCPCPGRNHSFVTYLRATRRRSAMH</sequence>
<keyword evidence="1" id="KW-0677">Repeat</keyword>
<keyword evidence="4" id="KW-1185">Reference proteome</keyword>
<evidence type="ECO:0000256" key="2">
    <source>
        <dbReference type="SAM" id="MobiDB-lite"/>
    </source>
</evidence>
<feature type="compositionally biased region" description="Basic and acidic residues" evidence="2">
    <location>
        <begin position="127"/>
        <end position="142"/>
    </location>
</feature>
<evidence type="ECO:0000313" key="4">
    <source>
        <dbReference type="Proteomes" id="UP001177023"/>
    </source>
</evidence>
<organism evidence="3 4">
    <name type="scientific">Mesorhabditis spiculigera</name>
    <dbReference type="NCBI Taxonomy" id="96644"/>
    <lineage>
        <taxon>Eukaryota</taxon>
        <taxon>Metazoa</taxon>
        <taxon>Ecdysozoa</taxon>
        <taxon>Nematoda</taxon>
        <taxon>Chromadorea</taxon>
        <taxon>Rhabditida</taxon>
        <taxon>Rhabditina</taxon>
        <taxon>Rhabditomorpha</taxon>
        <taxon>Rhabditoidea</taxon>
        <taxon>Rhabditidae</taxon>
        <taxon>Mesorhabditinae</taxon>
        <taxon>Mesorhabditis</taxon>
    </lineage>
</organism>
<feature type="region of interest" description="Disordered" evidence="2">
    <location>
        <begin position="74"/>
        <end position="154"/>
    </location>
</feature>
<dbReference type="Proteomes" id="UP001177023">
    <property type="component" value="Unassembled WGS sequence"/>
</dbReference>
<protein>
    <recommendedName>
        <fullName evidence="5">Col_cuticle_N domain-containing protein</fullName>
    </recommendedName>
</protein>
<accession>A0AA36CDJ6</accession>
<dbReference type="InterPro" id="IPR008160">
    <property type="entry name" value="Collagen"/>
</dbReference>
<dbReference type="Pfam" id="PF01391">
    <property type="entry name" value="Collagen"/>
    <property type="match status" value="1"/>
</dbReference>
<proteinExistence type="predicted"/>
<evidence type="ECO:0000313" key="3">
    <source>
        <dbReference type="EMBL" id="CAJ0566385.1"/>
    </source>
</evidence>
<evidence type="ECO:0000256" key="1">
    <source>
        <dbReference type="ARBA" id="ARBA00022737"/>
    </source>
</evidence>
<evidence type="ECO:0008006" key="5">
    <source>
        <dbReference type="Google" id="ProtNLM"/>
    </source>
</evidence>
<dbReference type="EMBL" id="CATQJA010001227">
    <property type="protein sequence ID" value="CAJ0566385.1"/>
    <property type="molecule type" value="Genomic_DNA"/>
</dbReference>
<reference evidence="3" key="1">
    <citation type="submission" date="2023-06" db="EMBL/GenBank/DDBJ databases">
        <authorList>
            <person name="Delattre M."/>
        </authorList>
    </citation>
    <scope>NUCLEOTIDE SEQUENCE</scope>
    <source>
        <strain evidence="3">AF72</strain>
    </source>
</reference>
<gene>
    <name evidence="3" type="ORF">MSPICULIGERA_LOCUS4991</name>
</gene>
<dbReference type="AlphaFoldDB" id="A0AA36CDJ6"/>
<feature type="non-terminal residue" evidence="3">
    <location>
        <position position="1"/>
    </location>
</feature>
<dbReference type="PANTHER" id="PTHR24637">
    <property type="entry name" value="COLLAGEN"/>
    <property type="match status" value="1"/>
</dbReference>
<name>A0AA36CDJ6_9BILA</name>
<dbReference type="Gene3D" id="1.20.5.320">
    <property type="entry name" value="6-Phosphogluconate Dehydrogenase, domain 3"/>
    <property type="match status" value="1"/>
</dbReference>
<feature type="compositionally biased region" description="Low complexity" evidence="2">
    <location>
        <begin position="98"/>
        <end position="109"/>
    </location>
</feature>
<comment type="caution">
    <text evidence="3">The sequence shown here is derived from an EMBL/GenBank/DDBJ whole genome shotgun (WGS) entry which is preliminary data.</text>
</comment>